<gene>
    <name evidence="2" type="ORF">I7I53_11657</name>
</gene>
<dbReference type="Proteomes" id="UP000663419">
    <property type="component" value="Chromosome 6"/>
</dbReference>
<name>A0A8A1LZU9_AJEC8</name>
<proteinExistence type="predicted"/>
<evidence type="ECO:0000313" key="2">
    <source>
        <dbReference type="EMBL" id="QSS57467.1"/>
    </source>
</evidence>
<keyword evidence="1" id="KW-0472">Membrane</keyword>
<reference evidence="2" key="1">
    <citation type="submission" date="2021-01" db="EMBL/GenBank/DDBJ databases">
        <title>Chromosome-level genome assembly of a human fungal pathogen reveals clustering of transcriptionally co-regulated genes.</title>
        <authorList>
            <person name="Voorhies M."/>
            <person name="Cohen S."/>
            <person name="Shea T.P."/>
            <person name="Petrus S."/>
            <person name="Munoz J.F."/>
            <person name="Poplawski S."/>
            <person name="Goldman W.E."/>
            <person name="Michael T."/>
            <person name="Cuomo C.A."/>
            <person name="Sil A."/>
            <person name="Beyhan S."/>
        </authorList>
    </citation>
    <scope>NUCLEOTIDE SEQUENCE</scope>
    <source>
        <strain evidence="2">H88</strain>
    </source>
</reference>
<evidence type="ECO:0000313" key="3">
    <source>
        <dbReference type="Proteomes" id="UP000663419"/>
    </source>
</evidence>
<dbReference type="EMBL" id="CP069107">
    <property type="protein sequence ID" value="QSS57467.1"/>
    <property type="molecule type" value="Genomic_DNA"/>
</dbReference>
<organism evidence="2 3">
    <name type="scientific">Ajellomyces capsulatus (strain H88)</name>
    <name type="common">Darling's disease fungus</name>
    <name type="synonym">Histoplasma capsulatum</name>
    <dbReference type="NCBI Taxonomy" id="544711"/>
    <lineage>
        <taxon>Eukaryota</taxon>
        <taxon>Fungi</taxon>
        <taxon>Dikarya</taxon>
        <taxon>Ascomycota</taxon>
        <taxon>Pezizomycotina</taxon>
        <taxon>Eurotiomycetes</taxon>
        <taxon>Eurotiomycetidae</taxon>
        <taxon>Onygenales</taxon>
        <taxon>Ajellomycetaceae</taxon>
        <taxon>Histoplasma</taxon>
    </lineage>
</organism>
<keyword evidence="1" id="KW-0812">Transmembrane</keyword>
<feature type="transmembrane region" description="Helical" evidence="1">
    <location>
        <begin position="20"/>
        <end position="39"/>
    </location>
</feature>
<dbReference type="VEuPathDB" id="FungiDB:I7I53_11657"/>
<protein>
    <submittedName>
        <fullName evidence="2">Uncharacterized protein</fullName>
    </submittedName>
</protein>
<sequence length="60" mass="7269">MRRNPLILLILLSWMSRTSLFLLMISFLWIFLILLQFLLKKLLNCVLCFLQMLHRFPGVF</sequence>
<accession>A0A8A1LZU9</accession>
<evidence type="ECO:0000256" key="1">
    <source>
        <dbReference type="SAM" id="Phobius"/>
    </source>
</evidence>
<dbReference type="AlphaFoldDB" id="A0A8A1LZU9"/>
<keyword evidence="1" id="KW-1133">Transmembrane helix</keyword>